<proteinExistence type="predicted"/>
<evidence type="ECO:0000313" key="1">
    <source>
        <dbReference type="EMBL" id="MEW9856948.1"/>
    </source>
</evidence>
<protein>
    <recommendedName>
        <fullName evidence="3">Exosortase A-associated hydrolase 2</fullName>
    </recommendedName>
</protein>
<name>A0ABV3RGN6_9SPHN</name>
<keyword evidence="2" id="KW-1185">Reference proteome</keyword>
<reference evidence="1 2" key="1">
    <citation type="submission" date="2024-06" db="EMBL/GenBank/DDBJ databases">
        <title>Novosphingobium rhizovicinus M1R2S20.</title>
        <authorList>
            <person name="Sun J.-Q."/>
        </authorList>
    </citation>
    <scope>NUCLEOTIDE SEQUENCE [LARGE SCALE GENOMIC DNA]</scope>
    <source>
        <strain evidence="1 2">M1R2S20</strain>
    </source>
</reference>
<comment type="caution">
    <text evidence="1">The sequence shown here is derived from an EMBL/GenBank/DDBJ whole genome shotgun (WGS) entry which is preliminary data.</text>
</comment>
<dbReference type="RefSeq" id="WP_367775419.1">
    <property type="nucleotide sequence ID" value="NZ_JBFNXR010000054.1"/>
</dbReference>
<evidence type="ECO:0000313" key="2">
    <source>
        <dbReference type="Proteomes" id="UP001556118"/>
    </source>
</evidence>
<dbReference type="Proteomes" id="UP001556118">
    <property type="component" value="Unassembled WGS sequence"/>
</dbReference>
<evidence type="ECO:0008006" key="3">
    <source>
        <dbReference type="Google" id="ProtNLM"/>
    </source>
</evidence>
<gene>
    <name evidence="1" type="ORF">ABUH87_17635</name>
</gene>
<dbReference type="EMBL" id="JBFNXR010000054">
    <property type="protein sequence ID" value="MEW9856948.1"/>
    <property type="molecule type" value="Genomic_DNA"/>
</dbReference>
<accession>A0ABV3RGN6</accession>
<organism evidence="1 2">
    <name type="scientific">Novosphingobium rhizovicinum</name>
    <dbReference type="NCBI Taxonomy" id="3228928"/>
    <lineage>
        <taxon>Bacteria</taxon>
        <taxon>Pseudomonadati</taxon>
        <taxon>Pseudomonadota</taxon>
        <taxon>Alphaproteobacteria</taxon>
        <taxon>Sphingomonadales</taxon>
        <taxon>Sphingomonadaceae</taxon>
        <taxon>Novosphingobium</taxon>
    </lineage>
</organism>
<sequence>MTPLLWPCPLPGGAIAEEYALTFDRGRAKRLLIVPALFDEANRLRRFTVEVMRRLDGAGIDAFLPDLPGTNESLQSLTVQEPHDWADAMAAASHHFGATAVLGMRGGCLFTPSMQQVLLYAPVKASAQLRQMLRARMLASREIGREETRDGLMALGLAIGIELAGYQLSAEFIRQFEPLTPREDGVEIAQETVGGSGLWLRAEPGESAEQADALAAAVLVALS</sequence>